<evidence type="ECO:0000313" key="6">
    <source>
        <dbReference type="WBParaSite" id="jg16657"/>
    </source>
</evidence>
<keyword evidence="3" id="KW-0472">Membrane</keyword>
<keyword evidence="3" id="KW-0812">Transmembrane</keyword>
<evidence type="ECO:0000313" key="5">
    <source>
        <dbReference type="Proteomes" id="UP000887574"/>
    </source>
</evidence>
<protein>
    <submittedName>
        <fullName evidence="6">CUB domain-containing protein</fullName>
    </submittedName>
</protein>
<dbReference type="SUPFAM" id="SSF49854">
    <property type="entry name" value="Spermadhesin, CUB domain"/>
    <property type="match status" value="1"/>
</dbReference>
<feature type="transmembrane region" description="Helical" evidence="3">
    <location>
        <begin position="172"/>
        <end position="194"/>
    </location>
</feature>
<dbReference type="CDD" id="cd00041">
    <property type="entry name" value="CUB"/>
    <property type="match status" value="1"/>
</dbReference>
<dbReference type="PROSITE" id="PS01180">
    <property type="entry name" value="CUB"/>
    <property type="match status" value="1"/>
</dbReference>
<feature type="disulfide bond" evidence="2">
    <location>
        <begin position="131"/>
        <end position="149"/>
    </location>
</feature>
<feature type="disulfide bond" evidence="2">
    <location>
        <begin position="143"/>
        <end position="158"/>
    </location>
</feature>
<evidence type="ECO:0000256" key="2">
    <source>
        <dbReference type="PROSITE-ProRule" id="PRU00124"/>
    </source>
</evidence>
<dbReference type="InterPro" id="IPR000859">
    <property type="entry name" value="CUB_dom"/>
</dbReference>
<dbReference type="Gene3D" id="4.10.400.10">
    <property type="entry name" value="Low-density Lipoprotein Receptor"/>
    <property type="match status" value="1"/>
</dbReference>
<sequence>MSFALPLDRYVNVSVFREFYLKHREPTSSLDCVWHVQVPKWLQVAIFVEEFELASPNQCHENFLEIYAGQILPVPLKRFCGSATHVYTGQSIVFLRLFAIGAAQVLASHVRILFSTYVPLKNCSERSLFACGDDVCIPHALVCNGNSNCLYRKDEDHCEQEKNIVRWIVSGYYFELVVVIFIISLVVLGLCVWYKPCKGNQELIDNYLKQLSGPPAPHNLEDFTGRTTNDDTMATLAGLQTNSLFNEIASETSSPSLAEKKLWEDGDIDGPAPHHSHCKMYKPPISITANGSCLPDRSANAFSSCTVFSSMDIEEAESAWNQRQTANSHNKTVRIVHVPEEESKAMQKLDECLRSEASIIQLQYLNRGKRRKQRGQEEEKTMKLLLPPKFFLCSMSATSK</sequence>
<organism evidence="5 6">
    <name type="scientific">Ditylenchus dipsaci</name>
    <dbReference type="NCBI Taxonomy" id="166011"/>
    <lineage>
        <taxon>Eukaryota</taxon>
        <taxon>Metazoa</taxon>
        <taxon>Ecdysozoa</taxon>
        <taxon>Nematoda</taxon>
        <taxon>Chromadorea</taxon>
        <taxon>Rhabditida</taxon>
        <taxon>Tylenchina</taxon>
        <taxon>Tylenchomorpha</taxon>
        <taxon>Sphaerularioidea</taxon>
        <taxon>Anguinidae</taxon>
        <taxon>Anguininae</taxon>
        <taxon>Ditylenchus</taxon>
    </lineage>
</organism>
<proteinExistence type="predicted"/>
<comment type="caution">
    <text evidence="2">Lacks conserved residue(s) required for the propagation of feature annotation.</text>
</comment>
<dbReference type="InterPro" id="IPR036055">
    <property type="entry name" value="LDL_receptor-like_sf"/>
</dbReference>
<dbReference type="InterPro" id="IPR035914">
    <property type="entry name" value="Sperma_CUB_dom_sf"/>
</dbReference>
<dbReference type="InterPro" id="IPR002172">
    <property type="entry name" value="LDrepeatLR_classA_rpt"/>
</dbReference>
<keyword evidence="3" id="KW-1133">Transmembrane helix</keyword>
<evidence type="ECO:0000256" key="1">
    <source>
        <dbReference type="ARBA" id="ARBA00023157"/>
    </source>
</evidence>
<evidence type="ECO:0000256" key="3">
    <source>
        <dbReference type="SAM" id="Phobius"/>
    </source>
</evidence>
<keyword evidence="1 2" id="KW-1015">Disulfide bond</keyword>
<dbReference type="PROSITE" id="PS50068">
    <property type="entry name" value="LDLRA_2"/>
    <property type="match status" value="1"/>
</dbReference>
<dbReference type="Gene3D" id="2.60.120.290">
    <property type="entry name" value="Spermadhesin, CUB domain"/>
    <property type="match status" value="1"/>
</dbReference>
<accession>A0A915D8T5</accession>
<name>A0A915D8T5_9BILA</name>
<dbReference type="WBParaSite" id="jg16657">
    <property type="protein sequence ID" value="jg16657"/>
    <property type="gene ID" value="jg16657"/>
</dbReference>
<dbReference type="InterPro" id="IPR023415">
    <property type="entry name" value="LDLR_class-A_CS"/>
</dbReference>
<dbReference type="SMART" id="SM00192">
    <property type="entry name" value="LDLa"/>
    <property type="match status" value="1"/>
</dbReference>
<evidence type="ECO:0000259" key="4">
    <source>
        <dbReference type="PROSITE" id="PS01180"/>
    </source>
</evidence>
<feature type="domain" description="CUB" evidence="4">
    <location>
        <begin position="1"/>
        <end position="82"/>
    </location>
</feature>
<dbReference type="AlphaFoldDB" id="A0A915D8T5"/>
<dbReference type="Pfam" id="PF00057">
    <property type="entry name" value="Ldl_recept_a"/>
    <property type="match status" value="1"/>
</dbReference>
<dbReference type="SUPFAM" id="SSF57424">
    <property type="entry name" value="LDL receptor-like module"/>
    <property type="match status" value="1"/>
</dbReference>
<dbReference type="Pfam" id="PF00431">
    <property type="entry name" value="CUB"/>
    <property type="match status" value="1"/>
</dbReference>
<reference evidence="6" key="1">
    <citation type="submission" date="2022-11" db="UniProtKB">
        <authorList>
            <consortium name="WormBaseParasite"/>
        </authorList>
    </citation>
    <scope>IDENTIFICATION</scope>
</reference>
<dbReference type="CDD" id="cd00112">
    <property type="entry name" value="LDLa"/>
    <property type="match status" value="1"/>
</dbReference>
<keyword evidence="5" id="KW-1185">Reference proteome</keyword>
<dbReference type="Proteomes" id="UP000887574">
    <property type="component" value="Unplaced"/>
</dbReference>
<dbReference type="PROSITE" id="PS01209">
    <property type="entry name" value="LDLRA_1"/>
    <property type="match status" value="1"/>
</dbReference>